<evidence type="ECO:0000313" key="1">
    <source>
        <dbReference type="EMBL" id="KAF3525426.1"/>
    </source>
</evidence>
<protein>
    <submittedName>
        <fullName evidence="1">Uncharacterized protein</fullName>
    </submittedName>
</protein>
<proteinExistence type="predicted"/>
<accession>A0A8S9Q462</accession>
<dbReference type="Pfam" id="PF21224">
    <property type="entry name" value="Hen1_LCD"/>
    <property type="match status" value="1"/>
</dbReference>
<dbReference type="Proteomes" id="UP000712600">
    <property type="component" value="Unassembled WGS sequence"/>
</dbReference>
<organism evidence="1 2">
    <name type="scientific">Brassica cretica</name>
    <name type="common">Mustard</name>
    <dbReference type="NCBI Taxonomy" id="69181"/>
    <lineage>
        <taxon>Eukaryota</taxon>
        <taxon>Viridiplantae</taxon>
        <taxon>Streptophyta</taxon>
        <taxon>Embryophyta</taxon>
        <taxon>Tracheophyta</taxon>
        <taxon>Spermatophyta</taxon>
        <taxon>Magnoliopsida</taxon>
        <taxon>eudicotyledons</taxon>
        <taxon>Gunneridae</taxon>
        <taxon>Pentapetalae</taxon>
        <taxon>rosids</taxon>
        <taxon>malvids</taxon>
        <taxon>Brassicales</taxon>
        <taxon>Brassicaceae</taxon>
        <taxon>Brassiceae</taxon>
        <taxon>Brassica</taxon>
    </lineage>
</organism>
<evidence type="ECO:0000313" key="2">
    <source>
        <dbReference type="Proteomes" id="UP000712600"/>
    </source>
</evidence>
<gene>
    <name evidence="1" type="ORF">F2Q69_00048465</name>
</gene>
<name>A0A8S9Q462_BRACR</name>
<sequence>MSVSLSSAVAPPSLFRKIFNGGWGEADSYSKENYTSELPEFSVVSNVFKKKQDSEQSTAELALKKFLSADHPLGSHLRETLQRDGECHGSVALSVITAFDIKINNCYKVINNRYKVINPSVS</sequence>
<dbReference type="Gene3D" id="3.30.160.20">
    <property type="match status" value="1"/>
</dbReference>
<dbReference type="AlphaFoldDB" id="A0A8S9Q462"/>
<comment type="caution">
    <text evidence="1">The sequence shown here is derived from an EMBL/GenBank/DDBJ whole genome shotgun (WGS) entry which is preliminary data.</text>
</comment>
<reference evidence="1" key="1">
    <citation type="submission" date="2019-12" db="EMBL/GenBank/DDBJ databases">
        <title>Genome sequencing and annotation of Brassica cretica.</title>
        <authorList>
            <person name="Studholme D.J."/>
            <person name="Sarris P."/>
        </authorList>
    </citation>
    <scope>NUCLEOTIDE SEQUENCE</scope>
    <source>
        <strain evidence="1">PFS-109/04</strain>
        <tissue evidence="1">Leaf</tissue>
    </source>
</reference>
<dbReference type="EMBL" id="QGKX02001347">
    <property type="protein sequence ID" value="KAF3525426.1"/>
    <property type="molecule type" value="Genomic_DNA"/>
</dbReference>